<accession>A0A238XDU1</accession>
<feature type="transmembrane region" description="Helical" evidence="1">
    <location>
        <begin position="58"/>
        <end position="88"/>
    </location>
</feature>
<proteinExistence type="predicted"/>
<evidence type="ECO:0000313" key="3">
    <source>
        <dbReference type="EMBL" id="SNR56059.1"/>
    </source>
</evidence>
<evidence type="ECO:0000313" key="4">
    <source>
        <dbReference type="Proteomes" id="UP000198397"/>
    </source>
</evidence>
<name>A0A238XDU1_HALVU</name>
<keyword evidence="4" id="KW-1185">Reference proteome</keyword>
<dbReference type="AlphaFoldDB" id="A0A238XDU1"/>
<feature type="transmembrane region" description="Helical" evidence="1">
    <location>
        <begin position="20"/>
        <end position="38"/>
    </location>
</feature>
<dbReference type="RefSeq" id="WP_089385459.1">
    <property type="nucleotide sequence ID" value="NZ_FZNQ01000015.1"/>
</dbReference>
<reference evidence="3 4" key="1">
    <citation type="submission" date="2017-06" db="EMBL/GenBank/DDBJ databases">
        <authorList>
            <person name="Kim H.J."/>
            <person name="Triplett B.A."/>
        </authorList>
    </citation>
    <scope>NUCLEOTIDE SEQUENCE [LARGE SCALE GENOMIC DNA]</scope>
    <source>
        <strain evidence="3 4">DSM 8800</strain>
    </source>
</reference>
<feature type="transmembrane region" description="Helical" evidence="1">
    <location>
        <begin position="286"/>
        <end position="306"/>
    </location>
</feature>
<dbReference type="PANTHER" id="PTHR30590">
    <property type="entry name" value="INNER MEMBRANE PROTEIN"/>
    <property type="match status" value="1"/>
</dbReference>
<feature type="transmembrane region" description="Helical" evidence="1">
    <location>
        <begin position="251"/>
        <end position="270"/>
    </location>
</feature>
<dbReference type="Proteomes" id="UP000198397">
    <property type="component" value="Unassembled WGS sequence"/>
</dbReference>
<feature type="transmembrane region" description="Helical" evidence="1">
    <location>
        <begin position="220"/>
        <end position="239"/>
    </location>
</feature>
<keyword evidence="1" id="KW-0472">Membrane</keyword>
<keyword evidence="1" id="KW-1133">Transmembrane helix</keyword>
<dbReference type="InterPro" id="IPR052529">
    <property type="entry name" value="Bact_Transport_Assoc"/>
</dbReference>
<dbReference type="PANTHER" id="PTHR30590:SF2">
    <property type="entry name" value="INNER MEMBRANE PROTEIN"/>
    <property type="match status" value="1"/>
</dbReference>
<dbReference type="EMBL" id="FZNQ01000015">
    <property type="protein sequence ID" value="SNR56059.1"/>
    <property type="molecule type" value="Genomic_DNA"/>
</dbReference>
<sequence length="401" mass="44629">MSSRTPSPTPTTERIVSLDALRGIAVLGILIINVRVFAMPEATLLNPTVYGDLTGANYLVWLLGHILAELKFITLFSLLFGAGVMLFFDHKGGDGDPPLRLHYRRTGWLLFIGVAHAYLLWYGDILVAYAICGLWIVFVRGWTPTVKLAAGTLMIAVPSVLEVATAATAPPELIAEQWRPAEETLRREVETYQSGWVAQLEHRVPAALERQTVGFVGSSFWRTSGVMLFGMALYELGVLTDRRSNRFYRRLAVVGLVVGLVPIVAGVVYIEAADWATEAALYWRQFNYWGSLPLAAGYIGVIYLGCRRLSGGIAVAAMAAVGRMAFTNYLFQTVLATTLFYGHGLGLFGQLSRIELVGVVLAIWTIQIPLSVLWLRRYRYGPVEWLWRTLTYKEIQPIRRA</sequence>
<feature type="transmembrane region" description="Helical" evidence="1">
    <location>
        <begin position="108"/>
        <end position="138"/>
    </location>
</feature>
<organism evidence="3 4">
    <name type="scientific">Halorubrum vacuolatum</name>
    <name type="common">Natronobacterium vacuolatum</name>
    <dbReference type="NCBI Taxonomy" id="63740"/>
    <lineage>
        <taxon>Archaea</taxon>
        <taxon>Methanobacteriati</taxon>
        <taxon>Methanobacteriota</taxon>
        <taxon>Stenosarchaea group</taxon>
        <taxon>Halobacteria</taxon>
        <taxon>Halobacteriales</taxon>
        <taxon>Haloferacaceae</taxon>
        <taxon>Halorubrum</taxon>
    </lineage>
</organism>
<dbReference type="Pfam" id="PF04235">
    <property type="entry name" value="DUF418"/>
    <property type="match status" value="1"/>
</dbReference>
<dbReference type="OrthoDB" id="268997at2157"/>
<feature type="domain" description="DUF418" evidence="2">
    <location>
        <begin position="236"/>
        <end position="393"/>
    </location>
</feature>
<feature type="transmembrane region" description="Helical" evidence="1">
    <location>
        <begin position="351"/>
        <end position="375"/>
    </location>
</feature>
<protein>
    <recommendedName>
        <fullName evidence="2">DUF418 domain-containing protein</fullName>
    </recommendedName>
</protein>
<dbReference type="InterPro" id="IPR007349">
    <property type="entry name" value="DUF418"/>
</dbReference>
<keyword evidence="1" id="KW-0812">Transmembrane</keyword>
<evidence type="ECO:0000256" key="1">
    <source>
        <dbReference type="SAM" id="Phobius"/>
    </source>
</evidence>
<gene>
    <name evidence="3" type="ORF">SAMN06264855_11559</name>
</gene>
<evidence type="ECO:0000259" key="2">
    <source>
        <dbReference type="Pfam" id="PF04235"/>
    </source>
</evidence>
<feature type="transmembrane region" description="Helical" evidence="1">
    <location>
        <begin position="313"/>
        <end position="331"/>
    </location>
</feature>